<reference evidence="2" key="1">
    <citation type="submission" date="2022-06" db="EMBL/GenBank/DDBJ databases">
        <title>Dynamics of rice microbiomes reveals core vertical transmitted seed endophytes.</title>
        <authorList>
            <person name="Liao K."/>
            <person name="Zhang X."/>
        </authorList>
    </citation>
    <scope>NUCLEOTIDE SEQUENCE</scope>
    <source>
        <strain evidence="2">JT1-17</strain>
    </source>
</reference>
<dbReference type="Proteomes" id="UP001208888">
    <property type="component" value="Unassembled WGS sequence"/>
</dbReference>
<sequence>MPLAEGGIIDFVSALMVLIFIMTSILMVITRHLTCAAIENKKCIYYSPVHALTLC</sequence>
<gene>
    <name evidence="2" type="ORF">NB703_002451</name>
</gene>
<keyword evidence="1" id="KW-1133">Transmembrane helix</keyword>
<name>A0AAJ1CZB6_PANAN</name>
<evidence type="ECO:0000313" key="2">
    <source>
        <dbReference type="EMBL" id="MCW0344358.1"/>
    </source>
</evidence>
<proteinExistence type="predicted"/>
<accession>A0AAJ1CZB6</accession>
<dbReference type="EMBL" id="JANFVX010000008">
    <property type="protein sequence ID" value="MCW0344358.1"/>
    <property type="molecule type" value="Genomic_DNA"/>
</dbReference>
<keyword evidence="1" id="KW-0472">Membrane</keyword>
<dbReference type="AlphaFoldDB" id="A0AAJ1CZB6"/>
<keyword evidence="1" id="KW-0812">Transmembrane</keyword>
<organism evidence="2 3">
    <name type="scientific">Pantoea ananas</name>
    <name type="common">Erwinia uredovora</name>
    <dbReference type="NCBI Taxonomy" id="553"/>
    <lineage>
        <taxon>Bacteria</taxon>
        <taxon>Pseudomonadati</taxon>
        <taxon>Pseudomonadota</taxon>
        <taxon>Gammaproteobacteria</taxon>
        <taxon>Enterobacterales</taxon>
        <taxon>Erwiniaceae</taxon>
        <taxon>Pantoea</taxon>
    </lineage>
</organism>
<evidence type="ECO:0000313" key="3">
    <source>
        <dbReference type="Proteomes" id="UP001208888"/>
    </source>
</evidence>
<evidence type="ECO:0000256" key="1">
    <source>
        <dbReference type="SAM" id="Phobius"/>
    </source>
</evidence>
<feature type="transmembrane region" description="Helical" evidence="1">
    <location>
        <begin position="6"/>
        <end position="29"/>
    </location>
</feature>
<protein>
    <submittedName>
        <fullName evidence="2">Uncharacterized protein</fullName>
    </submittedName>
</protein>
<comment type="caution">
    <text evidence="2">The sequence shown here is derived from an EMBL/GenBank/DDBJ whole genome shotgun (WGS) entry which is preliminary data.</text>
</comment>